<feature type="transmembrane region" description="Helical" evidence="1">
    <location>
        <begin position="75"/>
        <end position="95"/>
    </location>
</feature>
<feature type="transmembrane region" description="Helical" evidence="1">
    <location>
        <begin position="102"/>
        <end position="120"/>
    </location>
</feature>
<name>A0A369WC14_9GAMM</name>
<dbReference type="Pfam" id="PF00211">
    <property type="entry name" value="Guanylate_cyc"/>
    <property type="match status" value="1"/>
</dbReference>
<feature type="domain" description="Guanylate cyclase" evidence="2">
    <location>
        <begin position="272"/>
        <end position="401"/>
    </location>
</feature>
<keyword evidence="1" id="KW-0472">Membrane</keyword>
<dbReference type="Gene3D" id="3.30.70.1230">
    <property type="entry name" value="Nucleotide cyclase"/>
    <property type="match status" value="1"/>
</dbReference>
<feature type="transmembrane region" description="Helical" evidence="1">
    <location>
        <begin position="132"/>
        <end position="151"/>
    </location>
</feature>
<dbReference type="EMBL" id="QQOH01000003">
    <property type="protein sequence ID" value="RDE19560.1"/>
    <property type="molecule type" value="Genomic_DNA"/>
</dbReference>
<feature type="transmembrane region" description="Helical" evidence="1">
    <location>
        <begin position="198"/>
        <end position="222"/>
    </location>
</feature>
<keyword evidence="4" id="KW-1185">Reference proteome</keyword>
<dbReference type="Proteomes" id="UP000253769">
    <property type="component" value="Unassembled WGS sequence"/>
</dbReference>
<evidence type="ECO:0000256" key="1">
    <source>
        <dbReference type="SAM" id="Phobius"/>
    </source>
</evidence>
<protein>
    <submittedName>
        <fullName evidence="3">Adenylate/guanylate cyclase domain-containing protein</fullName>
    </submittedName>
</protein>
<proteinExistence type="predicted"/>
<evidence type="ECO:0000313" key="4">
    <source>
        <dbReference type="Proteomes" id="UP000253769"/>
    </source>
</evidence>
<dbReference type="GO" id="GO:0009190">
    <property type="term" value="P:cyclic nucleotide biosynthetic process"/>
    <property type="evidence" value="ECO:0007669"/>
    <property type="project" value="InterPro"/>
</dbReference>
<feature type="transmembrane region" description="Helical" evidence="1">
    <location>
        <begin position="44"/>
        <end position="63"/>
    </location>
</feature>
<reference evidence="3 4" key="1">
    <citation type="submission" date="2018-07" db="EMBL/GenBank/DDBJ databases">
        <title>Motiliproteus coralliicola sp. nov., a bacterium isolated from Coral.</title>
        <authorList>
            <person name="Wang G."/>
        </authorList>
    </citation>
    <scope>NUCLEOTIDE SEQUENCE [LARGE SCALE GENOMIC DNA]</scope>
    <source>
        <strain evidence="3 4">C34</strain>
    </source>
</reference>
<dbReference type="AlphaFoldDB" id="A0A369WC14"/>
<dbReference type="GO" id="GO:0004016">
    <property type="term" value="F:adenylate cyclase activity"/>
    <property type="evidence" value="ECO:0007669"/>
    <property type="project" value="UniProtKB-ARBA"/>
</dbReference>
<accession>A0A369WC14</accession>
<comment type="caution">
    <text evidence="3">The sequence shown here is derived from an EMBL/GenBank/DDBJ whole genome shotgun (WGS) entry which is preliminary data.</text>
</comment>
<dbReference type="InterPro" id="IPR001054">
    <property type="entry name" value="A/G_cyclase"/>
</dbReference>
<dbReference type="SMART" id="SM00044">
    <property type="entry name" value="CYCc"/>
    <property type="match status" value="1"/>
</dbReference>
<dbReference type="PROSITE" id="PS50125">
    <property type="entry name" value="GUANYLATE_CYCLASE_2"/>
    <property type="match status" value="1"/>
</dbReference>
<feature type="transmembrane region" description="Helical" evidence="1">
    <location>
        <begin position="158"/>
        <end position="178"/>
    </location>
</feature>
<dbReference type="InterPro" id="IPR050697">
    <property type="entry name" value="Adenylyl/Guanylyl_Cyclase_3/4"/>
</dbReference>
<dbReference type="GO" id="GO:0035556">
    <property type="term" value="P:intracellular signal transduction"/>
    <property type="evidence" value="ECO:0007669"/>
    <property type="project" value="InterPro"/>
</dbReference>
<keyword evidence="1" id="KW-0812">Transmembrane</keyword>
<evidence type="ECO:0000259" key="2">
    <source>
        <dbReference type="PROSITE" id="PS50125"/>
    </source>
</evidence>
<dbReference type="PANTHER" id="PTHR43081">
    <property type="entry name" value="ADENYLATE CYCLASE, TERMINAL-DIFFERENTIATION SPECIFIC-RELATED"/>
    <property type="match status" value="1"/>
</dbReference>
<dbReference type="CDD" id="cd07302">
    <property type="entry name" value="CHD"/>
    <property type="match status" value="1"/>
</dbReference>
<gene>
    <name evidence="3" type="ORF">DV711_11770</name>
</gene>
<sequence length="455" mass="51136">MTLTTENSKSTQDLHSRMTATRASQLTGRLKQSLIQHQAGSERLVAWVQFFVVVTFSLLYSLAPKTFTSEAEFAPVPWVLGAYFSFTVLHLYVCYRRLPPDWFTYLSIAVDMALIYVLIWSFHLQYMQPPSFYLKAPTLLYVFIFIALRTLRFEVKFILFAGGSAIFGWILMILYVFTADPGNTMVTKDYVQYLTSNSMLLGAEFDKIISMLIVTLVLATAVHRSKRLLLNSIIETRMAEDLSHFVPDQVLHDLSHSDDAPRAGQASRFQAGVLFIDIANFTSISEKFSPEQLVSTLNDYFTEVGAIMERNGGTINQFQGDAILASFEQSHDGLNSSECAIKTALEIQQRLEQARFGDQQLKLSSRIGINSGEVVGGMMGSRNRLIYTVHGDVVNLAARLEQHNKQVGSDILVSRDTRLACRDGLFEFHPEGEVKVKGRDAITRIYSVKSPDTQS</sequence>
<dbReference type="InterPro" id="IPR029787">
    <property type="entry name" value="Nucleotide_cyclase"/>
</dbReference>
<evidence type="ECO:0000313" key="3">
    <source>
        <dbReference type="EMBL" id="RDE19560.1"/>
    </source>
</evidence>
<dbReference type="SUPFAM" id="SSF55073">
    <property type="entry name" value="Nucleotide cyclase"/>
    <property type="match status" value="1"/>
</dbReference>
<dbReference type="PANTHER" id="PTHR43081:SF1">
    <property type="entry name" value="ADENYLATE CYCLASE, TERMINAL-DIFFERENTIATION SPECIFIC"/>
    <property type="match status" value="1"/>
</dbReference>
<dbReference type="OrthoDB" id="9806704at2"/>
<organism evidence="3 4">
    <name type="scientific">Motiliproteus coralliicola</name>
    <dbReference type="NCBI Taxonomy" id="2283196"/>
    <lineage>
        <taxon>Bacteria</taxon>
        <taxon>Pseudomonadati</taxon>
        <taxon>Pseudomonadota</taxon>
        <taxon>Gammaproteobacteria</taxon>
        <taxon>Oceanospirillales</taxon>
        <taxon>Oceanospirillaceae</taxon>
        <taxon>Motiliproteus</taxon>
    </lineage>
</organism>
<dbReference type="RefSeq" id="WP_114695907.1">
    <property type="nucleotide sequence ID" value="NZ_QQOH01000003.1"/>
</dbReference>
<keyword evidence="1" id="KW-1133">Transmembrane helix</keyword>